<gene>
    <name evidence="1" type="ORF">ABVT11_17165</name>
</gene>
<name>A0ABV2CUX7_9RHOO</name>
<dbReference type="Gene3D" id="1.10.3600.10">
    <property type="entry name" value="Putative bacterial toxin ydaT"/>
    <property type="match status" value="1"/>
</dbReference>
<organism evidence="1 2">
    <name type="scientific">Uliginosibacterium paludis</name>
    <dbReference type="NCBI Taxonomy" id="1615952"/>
    <lineage>
        <taxon>Bacteria</taxon>
        <taxon>Pseudomonadati</taxon>
        <taxon>Pseudomonadota</taxon>
        <taxon>Betaproteobacteria</taxon>
        <taxon>Rhodocyclales</taxon>
        <taxon>Zoogloeaceae</taxon>
        <taxon>Uliginosibacterium</taxon>
    </lineage>
</organism>
<reference evidence="1 2" key="1">
    <citation type="submission" date="2024-07" db="EMBL/GenBank/DDBJ databases">
        <title>Uliginosibacterium paludis KCTC:42655.</title>
        <authorList>
            <person name="Kim M.K."/>
        </authorList>
    </citation>
    <scope>NUCLEOTIDE SEQUENCE [LARGE SCALE GENOMIC DNA]</scope>
    <source>
        <strain evidence="1 2">KCTC 42655</strain>
    </source>
</reference>
<comment type="caution">
    <text evidence="1">The sequence shown here is derived from an EMBL/GenBank/DDBJ whole genome shotgun (WGS) entry which is preliminary data.</text>
</comment>
<dbReference type="EMBL" id="JBEWLZ010000013">
    <property type="protein sequence ID" value="MET1491573.1"/>
    <property type="molecule type" value="Genomic_DNA"/>
</dbReference>
<accession>A0ABV2CUX7</accession>
<protein>
    <recommendedName>
        <fullName evidence="3">Bacterial toxin YdaT domain-containing protein</fullName>
    </recommendedName>
</protein>
<sequence length="196" mass="21164">MKSSVMCPGSQSLIASLRAAVTTWRQRNNWSRETVIAEIVGVHKRIGAEAASGIQFEEGGDAFNRMRANAERVWRWLDDETKDTNLLPANFIRSLIVALPLDLRLQVMDALLMGTGLHADVLSDAQSDASLPQHLRRISKECGEAAASIAQVLDKGDATDLANADRELAEAAEAIESARNEIGRRRTVAAASASAA</sequence>
<dbReference type="InterPro" id="IPR037042">
    <property type="entry name" value="YdaT-like_sf"/>
</dbReference>
<evidence type="ECO:0008006" key="3">
    <source>
        <dbReference type="Google" id="ProtNLM"/>
    </source>
</evidence>
<evidence type="ECO:0000313" key="2">
    <source>
        <dbReference type="Proteomes" id="UP001548590"/>
    </source>
</evidence>
<evidence type="ECO:0000313" key="1">
    <source>
        <dbReference type="EMBL" id="MET1491573.1"/>
    </source>
</evidence>
<keyword evidence="2" id="KW-1185">Reference proteome</keyword>
<dbReference type="Proteomes" id="UP001548590">
    <property type="component" value="Unassembled WGS sequence"/>
</dbReference>
<proteinExistence type="predicted"/>
<dbReference type="RefSeq" id="WP_345929533.1">
    <property type="nucleotide sequence ID" value="NZ_JBDIVF010000010.1"/>
</dbReference>